<evidence type="ECO:0000313" key="11">
    <source>
        <dbReference type="Proteomes" id="UP000186102"/>
    </source>
</evidence>
<feature type="compositionally biased region" description="Low complexity" evidence="7">
    <location>
        <begin position="123"/>
        <end position="136"/>
    </location>
</feature>
<dbReference type="PROSITE" id="PS51892">
    <property type="entry name" value="SUBTILASE"/>
    <property type="match status" value="1"/>
</dbReference>
<evidence type="ECO:0000259" key="9">
    <source>
        <dbReference type="Pfam" id="PF22148"/>
    </source>
</evidence>
<dbReference type="PRINTS" id="PR00723">
    <property type="entry name" value="SUBTILISIN"/>
</dbReference>
<dbReference type="PROSITE" id="PS00136">
    <property type="entry name" value="SUBTILASE_ASP"/>
    <property type="match status" value="1"/>
</dbReference>
<reference evidence="10 11" key="1">
    <citation type="submission" date="2016-09" db="EMBL/GenBank/DDBJ databases">
        <title>Complete genome of Desulfosporosinus sp. OL.</title>
        <authorList>
            <person name="Mardanov A."/>
            <person name="Beletsky A."/>
            <person name="Panova A."/>
            <person name="Karnachuk O."/>
            <person name="Ravin N."/>
        </authorList>
    </citation>
    <scope>NUCLEOTIDE SEQUENCE [LARGE SCALE GENOMIC DNA]</scope>
    <source>
        <strain evidence="10 11">OL</strain>
    </source>
</reference>
<dbReference type="Pfam" id="PF04122">
    <property type="entry name" value="CW_binding_2"/>
    <property type="match status" value="3"/>
</dbReference>
<evidence type="ECO:0000256" key="7">
    <source>
        <dbReference type="SAM" id="MobiDB-lite"/>
    </source>
</evidence>
<evidence type="ECO:0000256" key="4">
    <source>
        <dbReference type="ARBA" id="ARBA00022825"/>
    </source>
</evidence>
<feature type="active site" description="Charge relay system" evidence="5">
    <location>
        <position position="378"/>
    </location>
</feature>
<evidence type="ECO:0000313" key="10">
    <source>
        <dbReference type="EMBL" id="OLN31752.1"/>
    </source>
</evidence>
<dbReference type="Pfam" id="PF00082">
    <property type="entry name" value="Peptidase_S8"/>
    <property type="match status" value="1"/>
</dbReference>
<evidence type="ECO:0000256" key="2">
    <source>
        <dbReference type="ARBA" id="ARBA00022670"/>
    </source>
</evidence>
<dbReference type="Gene3D" id="3.40.50.12090">
    <property type="match status" value="1"/>
</dbReference>
<proteinExistence type="inferred from homology"/>
<dbReference type="InterPro" id="IPR023827">
    <property type="entry name" value="Peptidase_S8_Asp-AS"/>
</dbReference>
<dbReference type="InterPro" id="IPR054399">
    <property type="entry name" value="Fervidolysin-like_N_prodom"/>
</dbReference>
<dbReference type="Proteomes" id="UP000186102">
    <property type="component" value="Unassembled WGS sequence"/>
</dbReference>
<comment type="caution">
    <text evidence="10">The sequence shown here is derived from an EMBL/GenBank/DDBJ whole genome shotgun (WGS) entry which is preliminary data.</text>
</comment>
<dbReference type="InterPro" id="IPR023828">
    <property type="entry name" value="Peptidase_S8_Ser-AS"/>
</dbReference>
<dbReference type="GO" id="GO:0006508">
    <property type="term" value="P:proteolysis"/>
    <property type="evidence" value="ECO:0007669"/>
    <property type="project" value="UniProtKB-KW"/>
</dbReference>
<dbReference type="Pfam" id="PF22148">
    <property type="entry name" value="Fervidolysin_NPro-like"/>
    <property type="match status" value="1"/>
</dbReference>
<dbReference type="InterPro" id="IPR007253">
    <property type="entry name" value="Cell_wall-bd_2"/>
</dbReference>
<dbReference type="InterPro" id="IPR051048">
    <property type="entry name" value="Peptidase_S8/S53_subtilisin"/>
</dbReference>
<dbReference type="Gene3D" id="3.40.50.200">
    <property type="entry name" value="Peptidase S8/S53 domain"/>
    <property type="match status" value="1"/>
</dbReference>
<name>A0A1Q8QWN3_9FIRM</name>
<evidence type="ECO:0000256" key="5">
    <source>
        <dbReference type="PROSITE-ProRule" id="PRU01240"/>
    </source>
</evidence>
<feature type="active site" description="Charge relay system" evidence="5">
    <location>
        <position position="177"/>
    </location>
</feature>
<keyword evidence="4 5" id="KW-0720">Serine protease</keyword>
<evidence type="ECO:0000256" key="3">
    <source>
        <dbReference type="ARBA" id="ARBA00022801"/>
    </source>
</evidence>
<feature type="domain" description="Fervidolysin-like N-terminal prodomain" evidence="9">
    <location>
        <begin position="51"/>
        <end position="111"/>
    </location>
</feature>
<dbReference type="SUPFAM" id="SSF52743">
    <property type="entry name" value="Subtilisin-like"/>
    <property type="match status" value="1"/>
</dbReference>
<evidence type="ECO:0000256" key="1">
    <source>
        <dbReference type="ARBA" id="ARBA00011073"/>
    </source>
</evidence>
<keyword evidence="2 5" id="KW-0645">Protease</keyword>
<dbReference type="InterPro" id="IPR015500">
    <property type="entry name" value="Peptidase_S8_subtilisin-rel"/>
</dbReference>
<evidence type="ECO:0000259" key="8">
    <source>
        <dbReference type="Pfam" id="PF00082"/>
    </source>
</evidence>
<dbReference type="PROSITE" id="PS00137">
    <property type="entry name" value="SUBTILASE_HIS"/>
    <property type="match status" value="1"/>
</dbReference>
<dbReference type="InterPro" id="IPR000209">
    <property type="entry name" value="Peptidase_S8/S53_dom"/>
</dbReference>
<dbReference type="PANTHER" id="PTHR43399">
    <property type="entry name" value="SUBTILISIN-RELATED"/>
    <property type="match status" value="1"/>
</dbReference>
<keyword evidence="11" id="KW-1185">Reference proteome</keyword>
<dbReference type="InterPro" id="IPR022398">
    <property type="entry name" value="Peptidase_S8_His-AS"/>
</dbReference>
<dbReference type="OrthoDB" id="9798386at2"/>
<comment type="similarity">
    <text evidence="1 5 6">Belongs to the peptidase S8 family.</text>
</comment>
<dbReference type="STRING" id="1888891.DSOL_2248"/>
<feature type="domain" description="Peptidase S8/S53" evidence="8">
    <location>
        <begin position="168"/>
        <end position="426"/>
    </location>
</feature>
<dbReference type="PANTHER" id="PTHR43399:SF4">
    <property type="entry name" value="CELL WALL-ASSOCIATED PROTEASE"/>
    <property type="match status" value="1"/>
</dbReference>
<organism evidence="10 11">
    <name type="scientific">Desulfosporosinus metallidurans</name>
    <dbReference type="NCBI Taxonomy" id="1888891"/>
    <lineage>
        <taxon>Bacteria</taxon>
        <taxon>Bacillati</taxon>
        <taxon>Bacillota</taxon>
        <taxon>Clostridia</taxon>
        <taxon>Eubacteriales</taxon>
        <taxon>Desulfitobacteriaceae</taxon>
        <taxon>Desulfosporosinus</taxon>
    </lineage>
</organism>
<gene>
    <name evidence="10" type="ORF">DSOL_2248</name>
</gene>
<sequence length="867" mass="90141">MLIRRRVINQLKVGLVSLVVLGMMVLNLGLAPPALGQQTPSQAQAPSQSFQVIVSLAPGTDVDKVAQDFGAKVVRRGPLNFATLELEASKNMPQVIAALKGTPGILGAEENHRRTLVTTTAATTATTASTTTTSTSPGSNVPNDPLFQDQWSIINGNVQGAWDMGATGKGITIAVVDTGVALQHPDLKDNLVPGYNAITKSEVPGANQDNNGHGTHVSGIAAAERNSVGIVGVAYQAKIMPIKAIDSVGEGYDDAIADGIVWAADHGAQIINLSIGSPNGSVSSDILRKAVAYAYKKGCLLIAAAGNYDPQTEGNPGVSYPASDPDVLAITATDTANKVADYSVTGPEVDLAAPGDAIASDWWSKTKGASYADASGTSMAAPFVSGEAALVWSQHPDWSRDQVIQVLEAGVKDLGTPGRDNAYGYGLVDVKQALTLANQTMKTLTSPGTVNQWGGIVQAVAGSTQVSLTIPTQAFSSSANVSAQTIPAPASLPNGASFLTPVFQLDWGSVTAQNMLSLTLNDPSLKAGSAATAAVYRWDGSRWISLGGEIVNGEARLGLYEPGIYAVGTPQVTTEGNRFAGVTAEGTAVKISQATFTTGADTVILAQANQFQDALAGAPLAYKLQAPILLSPSSGLTDEIRAELVRLAPKTIYLLGGTAALSSTIQIELQQNYDVKRLAGYTAEITAVAIARELGTRGKAIVASVRYFQDALVISSWAARQGVPILLTEPSTLAEDTQTALRELNVTQTLVIGGTAVVGADVMDQLPLPKRISGDTAYDTAAAVLQAYPPTTSKLEIATGENYPDALTGAVRAAFYGSMVVLVPTHSTIPSSLATLLDSWQGKQVEEFGGVSALPENVIQTVERWVQ</sequence>
<dbReference type="AlphaFoldDB" id="A0A1Q8QWN3"/>
<dbReference type="GO" id="GO:0004252">
    <property type="term" value="F:serine-type endopeptidase activity"/>
    <property type="evidence" value="ECO:0007669"/>
    <property type="project" value="UniProtKB-UniRule"/>
</dbReference>
<dbReference type="EMBL" id="MLBF01000014">
    <property type="protein sequence ID" value="OLN31752.1"/>
    <property type="molecule type" value="Genomic_DNA"/>
</dbReference>
<feature type="region of interest" description="Disordered" evidence="7">
    <location>
        <begin position="123"/>
        <end position="142"/>
    </location>
</feature>
<keyword evidence="3 5" id="KW-0378">Hydrolase</keyword>
<dbReference type="PROSITE" id="PS00138">
    <property type="entry name" value="SUBTILASE_SER"/>
    <property type="match status" value="1"/>
</dbReference>
<protein>
    <submittedName>
        <fullName evidence="10">Peptidase S8 and S53, subtilisin, kexin, sedolisin</fullName>
    </submittedName>
</protein>
<dbReference type="InterPro" id="IPR036852">
    <property type="entry name" value="Peptidase_S8/S53_dom_sf"/>
</dbReference>
<dbReference type="RefSeq" id="WP_075364885.1">
    <property type="nucleotide sequence ID" value="NZ_MLBF01000014.1"/>
</dbReference>
<evidence type="ECO:0000256" key="6">
    <source>
        <dbReference type="RuleBase" id="RU003355"/>
    </source>
</evidence>
<accession>A0A1Q8QWN3</accession>
<feature type="active site" description="Charge relay system" evidence="5">
    <location>
        <position position="213"/>
    </location>
</feature>